<feature type="non-terminal residue" evidence="2">
    <location>
        <position position="257"/>
    </location>
</feature>
<reference evidence="3" key="1">
    <citation type="journal article" date="2012" name="Science">
        <title>The Paleozoic origin of enzymatic lignin decomposition reconstructed from 31 fungal genomes.</title>
        <authorList>
            <person name="Floudas D."/>
            <person name="Binder M."/>
            <person name="Riley R."/>
            <person name="Barry K."/>
            <person name="Blanchette R.A."/>
            <person name="Henrissat B."/>
            <person name="Martinez A.T."/>
            <person name="Otillar R."/>
            <person name="Spatafora J.W."/>
            <person name="Yadav J.S."/>
            <person name="Aerts A."/>
            <person name="Benoit I."/>
            <person name="Boyd A."/>
            <person name="Carlson A."/>
            <person name="Copeland A."/>
            <person name="Coutinho P.M."/>
            <person name="de Vries R.P."/>
            <person name="Ferreira P."/>
            <person name="Findley K."/>
            <person name="Foster B."/>
            <person name="Gaskell J."/>
            <person name="Glotzer D."/>
            <person name="Gorecki P."/>
            <person name="Heitman J."/>
            <person name="Hesse C."/>
            <person name="Hori C."/>
            <person name="Igarashi K."/>
            <person name="Jurgens J.A."/>
            <person name="Kallen N."/>
            <person name="Kersten P."/>
            <person name="Kohler A."/>
            <person name="Kuees U."/>
            <person name="Kumar T.K.A."/>
            <person name="Kuo A."/>
            <person name="LaButti K."/>
            <person name="Larrondo L.F."/>
            <person name="Lindquist E."/>
            <person name="Ling A."/>
            <person name="Lombard V."/>
            <person name="Lucas S."/>
            <person name="Lundell T."/>
            <person name="Martin R."/>
            <person name="McLaughlin D.J."/>
            <person name="Morgenstern I."/>
            <person name="Morin E."/>
            <person name="Murat C."/>
            <person name="Nagy L.G."/>
            <person name="Nolan M."/>
            <person name="Ohm R.A."/>
            <person name="Patyshakuliyeva A."/>
            <person name="Rokas A."/>
            <person name="Ruiz-Duenas F.J."/>
            <person name="Sabat G."/>
            <person name="Salamov A."/>
            <person name="Samejima M."/>
            <person name="Schmutz J."/>
            <person name="Slot J.C."/>
            <person name="St John F."/>
            <person name="Stenlid J."/>
            <person name="Sun H."/>
            <person name="Sun S."/>
            <person name="Syed K."/>
            <person name="Tsang A."/>
            <person name="Wiebenga A."/>
            <person name="Young D."/>
            <person name="Pisabarro A."/>
            <person name="Eastwood D.C."/>
            <person name="Martin F."/>
            <person name="Cullen D."/>
            <person name="Grigoriev I.V."/>
            <person name="Hibbett D.S."/>
        </authorList>
    </citation>
    <scope>NUCLEOTIDE SEQUENCE [LARGE SCALE GENOMIC DNA]</scope>
    <source>
        <strain evidence="3">FP-91666</strain>
    </source>
</reference>
<feature type="region of interest" description="Disordered" evidence="1">
    <location>
        <begin position="238"/>
        <end position="257"/>
    </location>
</feature>
<dbReference type="AlphaFoldDB" id="R7RVD8"/>
<dbReference type="RefSeq" id="XP_007311966.1">
    <property type="nucleotide sequence ID" value="XM_007311904.1"/>
</dbReference>
<keyword evidence="3" id="KW-1185">Reference proteome</keyword>
<name>R7RVD8_STEHR</name>
<feature type="region of interest" description="Disordered" evidence="1">
    <location>
        <begin position="14"/>
        <end position="40"/>
    </location>
</feature>
<evidence type="ECO:0000256" key="1">
    <source>
        <dbReference type="SAM" id="MobiDB-lite"/>
    </source>
</evidence>
<gene>
    <name evidence="2" type="ORF">STEHIDRAFT_116874</name>
</gene>
<protein>
    <submittedName>
        <fullName evidence="2">Uncharacterized protein</fullName>
    </submittedName>
</protein>
<dbReference type="EMBL" id="JH687522">
    <property type="protein sequence ID" value="EIM78936.1"/>
    <property type="molecule type" value="Genomic_DNA"/>
</dbReference>
<accession>R7RVD8</accession>
<sequence>MIVKLLSLVTETSPTRERWRQADRHDYESSTGTEDQTEYQSQTYESAAALEASSAIDPLKIFKDFAADEGKGKGQAKSFSVNSFIPTHDFLQLPKWQPTEEEKMTCIKDHRKAQALLQTKSSYNLNLAAARPQKTEKDEADKEHREQLVLERVEKAEKDRKCRQVKQAKPRDNLERLMPAGLKNTYASGTHSGVIGVGQALDPHEWLQTEQADTHDVDAPIVSIAPAILGPVPSRETMTYQSRAKADYDGSSDASIT</sequence>
<proteinExistence type="predicted"/>
<organism evidence="2 3">
    <name type="scientific">Stereum hirsutum (strain FP-91666)</name>
    <name type="common">White-rot fungus</name>
    <dbReference type="NCBI Taxonomy" id="721885"/>
    <lineage>
        <taxon>Eukaryota</taxon>
        <taxon>Fungi</taxon>
        <taxon>Dikarya</taxon>
        <taxon>Basidiomycota</taxon>
        <taxon>Agaricomycotina</taxon>
        <taxon>Agaricomycetes</taxon>
        <taxon>Russulales</taxon>
        <taxon>Stereaceae</taxon>
        <taxon>Stereum</taxon>
    </lineage>
</organism>
<evidence type="ECO:0000313" key="2">
    <source>
        <dbReference type="EMBL" id="EIM78936.1"/>
    </source>
</evidence>
<evidence type="ECO:0000313" key="3">
    <source>
        <dbReference type="Proteomes" id="UP000053927"/>
    </source>
</evidence>
<dbReference type="GeneID" id="18796018"/>
<feature type="compositionally biased region" description="Polar residues" evidence="1">
    <location>
        <begin position="29"/>
        <end position="40"/>
    </location>
</feature>
<feature type="compositionally biased region" description="Basic and acidic residues" evidence="1">
    <location>
        <begin position="14"/>
        <end position="28"/>
    </location>
</feature>
<dbReference type="Proteomes" id="UP000053927">
    <property type="component" value="Unassembled WGS sequence"/>
</dbReference>
<dbReference type="KEGG" id="shs:STEHIDRAFT_116874"/>